<comment type="caution">
    <text evidence="3">The sequence shown here is derived from an EMBL/GenBank/DDBJ whole genome shotgun (WGS) entry which is preliminary data.</text>
</comment>
<dbReference type="EMBL" id="MPUH01000848">
    <property type="protein sequence ID" value="OMJ73086.1"/>
    <property type="molecule type" value="Genomic_DNA"/>
</dbReference>
<dbReference type="Pfam" id="PF05965">
    <property type="entry name" value="FYRC"/>
    <property type="match status" value="1"/>
</dbReference>
<evidence type="ECO:0008006" key="5">
    <source>
        <dbReference type="Google" id="ProtNLM"/>
    </source>
</evidence>
<dbReference type="InterPro" id="IPR003888">
    <property type="entry name" value="FYrich_N"/>
</dbReference>
<evidence type="ECO:0000313" key="4">
    <source>
        <dbReference type="Proteomes" id="UP000187209"/>
    </source>
</evidence>
<dbReference type="SUPFAM" id="SSF57850">
    <property type="entry name" value="RING/U-box"/>
    <property type="match status" value="1"/>
</dbReference>
<dbReference type="PROSITE" id="PS51543">
    <property type="entry name" value="FYRC"/>
    <property type="match status" value="1"/>
</dbReference>
<comment type="subcellular location">
    <subcellularLocation>
        <location evidence="1">Nucleus</location>
    </subcellularLocation>
</comment>
<dbReference type="AlphaFoldDB" id="A0A1R2B8K2"/>
<dbReference type="GO" id="GO:0005634">
    <property type="term" value="C:nucleus"/>
    <property type="evidence" value="ECO:0007669"/>
    <property type="project" value="UniProtKB-SubCell"/>
</dbReference>
<protein>
    <recommendedName>
        <fullName evidence="5">FYR N-terminal domain-containing protein</fullName>
    </recommendedName>
</protein>
<dbReference type="PROSITE" id="PS51542">
    <property type="entry name" value="FYRN"/>
    <property type="match status" value="1"/>
</dbReference>
<evidence type="ECO:0000313" key="3">
    <source>
        <dbReference type="EMBL" id="OMJ73086.1"/>
    </source>
</evidence>
<keyword evidence="2" id="KW-0539">Nucleus</keyword>
<organism evidence="3 4">
    <name type="scientific">Stentor coeruleus</name>
    <dbReference type="NCBI Taxonomy" id="5963"/>
    <lineage>
        <taxon>Eukaryota</taxon>
        <taxon>Sar</taxon>
        <taxon>Alveolata</taxon>
        <taxon>Ciliophora</taxon>
        <taxon>Postciliodesmatophora</taxon>
        <taxon>Heterotrichea</taxon>
        <taxon>Heterotrichida</taxon>
        <taxon>Stentoridae</taxon>
        <taxon>Stentor</taxon>
    </lineage>
</organism>
<evidence type="ECO:0000256" key="1">
    <source>
        <dbReference type="ARBA" id="ARBA00004123"/>
    </source>
</evidence>
<name>A0A1R2B8K2_9CILI</name>
<dbReference type="PANTHER" id="PTHR22715">
    <property type="entry name" value="TRANSFORMING GROWTH FACTOR BETA REGULATED GENE 1"/>
    <property type="match status" value="1"/>
</dbReference>
<dbReference type="Pfam" id="PF05964">
    <property type="entry name" value="FYRN"/>
    <property type="match status" value="1"/>
</dbReference>
<evidence type="ECO:0000256" key="2">
    <source>
        <dbReference type="ARBA" id="ARBA00023242"/>
    </source>
</evidence>
<dbReference type="GO" id="GO:0051726">
    <property type="term" value="P:regulation of cell cycle"/>
    <property type="evidence" value="ECO:0007669"/>
    <property type="project" value="TreeGrafter"/>
</dbReference>
<dbReference type="Gene3D" id="3.30.160.360">
    <property type="match status" value="1"/>
</dbReference>
<dbReference type="SMART" id="SM00542">
    <property type="entry name" value="FYRC"/>
    <property type="match status" value="1"/>
</dbReference>
<reference evidence="3 4" key="1">
    <citation type="submission" date="2016-11" db="EMBL/GenBank/DDBJ databases">
        <title>The macronuclear genome of Stentor coeruleus: a giant cell with tiny introns.</title>
        <authorList>
            <person name="Slabodnick M."/>
            <person name="Ruby J.G."/>
            <person name="Reiff S.B."/>
            <person name="Swart E.C."/>
            <person name="Gosai S."/>
            <person name="Prabakaran S."/>
            <person name="Witkowska E."/>
            <person name="Larue G.E."/>
            <person name="Fisher S."/>
            <person name="Freeman R.M."/>
            <person name="Gunawardena J."/>
            <person name="Chu W."/>
            <person name="Stover N.A."/>
            <person name="Gregory B.D."/>
            <person name="Nowacki M."/>
            <person name="Derisi J."/>
            <person name="Roy S.W."/>
            <person name="Marshall W.F."/>
            <person name="Sood P."/>
        </authorList>
    </citation>
    <scope>NUCLEOTIDE SEQUENCE [LARGE SCALE GENOMIC DNA]</scope>
    <source>
        <strain evidence="3">WM001</strain>
    </source>
</reference>
<dbReference type="InterPro" id="IPR003889">
    <property type="entry name" value="FYrich_C"/>
</dbReference>
<sequence length="308" mass="35557">MPKRKHQKDDDQTRKRQFLGRVANRSKVKHVKVLNIGELVVKENWYNAGYIFPKGYSALIEYKDISDPNTKSLYLCEILDGGIKPLFRITSEKTGSIFTGKSPTACWKQILDQINETLKANNQPVVKTQVAGPEYFGLNDPVIVTAIEGLDPKKQCQMYWSEKEKILKARHEYEVSHSKGEKKSRKRKESYDEQVNLTNEESYKESYTGIWSSIQRQERYINRLASMGQEASFEDDNPMADYRDPITLQDVVVPALSPYGHVAGYYTWTQALRESGGKCPFTKQPLSIERLIKLTKQNFHLYKDNIIF</sequence>
<dbReference type="InterPro" id="IPR040092">
    <property type="entry name" value="TBRG1"/>
</dbReference>
<gene>
    <name evidence="3" type="ORF">SteCoe_28314</name>
</gene>
<dbReference type="PANTHER" id="PTHR22715:SF0">
    <property type="entry name" value="TRANSFORMING GROWTH FACTOR BETA REGULATOR 1"/>
    <property type="match status" value="1"/>
</dbReference>
<dbReference type="Proteomes" id="UP000187209">
    <property type="component" value="Unassembled WGS sequence"/>
</dbReference>
<keyword evidence="4" id="KW-1185">Reference proteome</keyword>
<proteinExistence type="predicted"/>
<dbReference type="OrthoDB" id="1678912at2759"/>
<accession>A0A1R2B8K2</accession>